<gene>
    <name evidence="4" type="ORF">KSB_62600</name>
</gene>
<dbReference type="EMBL" id="BNJG01000002">
    <property type="protein sequence ID" value="GHO57785.1"/>
    <property type="molecule type" value="Genomic_DNA"/>
</dbReference>
<dbReference type="InterPro" id="IPR036188">
    <property type="entry name" value="FAD/NAD-bd_sf"/>
</dbReference>
<keyword evidence="1" id="KW-0560">Oxidoreductase</keyword>
<dbReference type="SUPFAM" id="SSF51905">
    <property type="entry name" value="FAD/NAD(P)-binding domain"/>
    <property type="match status" value="1"/>
</dbReference>
<dbReference type="Proteomes" id="UP000654345">
    <property type="component" value="Unassembled WGS sequence"/>
</dbReference>
<evidence type="ECO:0000313" key="4">
    <source>
        <dbReference type="EMBL" id="GHO57785.1"/>
    </source>
</evidence>
<dbReference type="PRINTS" id="PR00420">
    <property type="entry name" value="RNGMNOXGNASE"/>
</dbReference>
<dbReference type="Pfam" id="PF01494">
    <property type="entry name" value="FAD_binding_3"/>
    <property type="match status" value="1"/>
</dbReference>
<dbReference type="Gene3D" id="3.50.50.60">
    <property type="entry name" value="FAD/NAD(P)-binding domain"/>
    <property type="match status" value="1"/>
</dbReference>
<evidence type="ECO:0000259" key="3">
    <source>
        <dbReference type="Pfam" id="PF01494"/>
    </source>
</evidence>
<protein>
    <submittedName>
        <fullName evidence="4">FAD-dependent oxidoreductase</fullName>
    </submittedName>
</protein>
<dbReference type="PANTHER" id="PTHR13789">
    <property type="entry name" value="MONOOXYGENASE"/>
    <property type="match status" value="1"/>
</dbReference>
<comment type="caution">
    <text evidence="4">The sequence shown here is derived from an EMBL/GenBank/DDBJ whole genome shotgun (WGS) entry which is preliminary data.</text>
</comment>
<proteinExistence type="predicted"/>
<dbReference type="RefSeq" id="WP_201374090.1">
    <property type="nucleotide sequence ID" value="NZ_BNJG01000002.1"/>
</dbReference>
<evidence type="ECO:0000256" key="1">
    <source>
        <dbReference type="ARBA" id="ARBA00023002"/>
    </source>
</evidence>
<dbReference type="InterPro" id="IPR002938">
    <property type="entry name" value="FAD-bd"/>
</dbReference>
<name>A0ABQ3UZJ9_9CHLR</name>
<organism evidence="4 5">
    <name type="scientific">Ktedonobacter robiniae</name>
    <dbReference type="NCBI Taxonomy" id="2778365"/>
    <lineage>
        <taxon>Bacteria</taxon>
        <taxon>Bacillati</taxon>
        <taxon>Chloroflexota</taxon>
        <taxon>Ktedonobacteria</taxon>
        <taxon>Ktedonobacterales</taxon>
        <taxon>Ktedonobacteraceae</taxon>
        <taxon>Ktedonobacter</taxon>
    </lineage>
</organism>
<accession>A0ABQ3UZJ9</accession>
<evidence type="ECO:0000313" key="5">
    <source>
        <dbReference type="Proteomes" id="UP000654345"/>
    </source>
</evidence>
<reference evidence="4 5" key="1">
    <citation type="journal article" date="2021" name="Int. J. Syst. Evol. Microbiol.">
        <title>Reticulibacter mediterranei gen. nov., sp. nov., within the new family Reticulibacteraceae fam. nov., and Ktedonospora formicarum gen. nov., sp. nov., Ktedonobacter robiniae sp. nov., Dictyobacter formicarum sp. nov. and Dictyobacter arantiisoli sp. nov., belonging to the class Ktedonobacteria.</title>
        <authorList>
            <person name="Yabe S."/>
            <person name="Zheng Y."/>
            <person name="Wang C.M."/>
            <person name="Sakai Y."/>
            <person name="Abe K."/>
            <person name="Yokota A."/>
            <person name="Donadio S."/>
            <person name="Cavaletti L."/>
            <person name="Monciardini P."/>
        </authorList>
    </citation>
    <scope>NUCLEOTIDE SEQUENCE [LARGE SCALE GENOMIC DNA]</scope>
    <source>
        <strain evidence="4 5">SOSP1-30</strain>
    </source>
</reference>
<feature type="domain" description="FAD-binding" evidence="3">
    <location>
        <begin position="9"/>
        <end position="349"/>
    </location>
</feature>
<sequence length="408" mass="44756">MMTSKKKKKALIVGGGVAGPATALALQRVGIEATVCEAEDQFTRYRGSFLVVARNGVNALRTLDAFEPALARGFWVAHMELRSGSGRRLGELGANSGGLAIERGELAATLRNEAIRRGITFQTGKRLLDAQSTPQGVTVQFADGTTERSDLLIGADGIHSRVRTLIDPQAPAPQFTGLVGTGGLARLAQPLPIPPPPETFLFAFGRRAFFGWIPAPSGEIYWFTNMPQAREPKRQELAAISREDRRQQLLSLFADDTFPACDLIRQTAASDGFQPTILHILRHVPVWHRHTMVLVGDAVHGTTTSSGQGASLALEDSLELARCLRDTSDVQQAFSVYEQLRRPRVERVASMGRRGTQAKVAGPLLRRFQDLVMPLALKLFLHPEKESWLYDYQIDLNEPVSCEILTTP</sequence>
<dbReference type="InterPro" id="IPR050493">
    <property type="entry name" value="FAD-dep_Monooxygenase_BioMet"/>
</dbReference>
<dbReference type="PANTHER" id="PTHR13789:SF309">
    <property type="entry name" value="PUTATIVE (AFU_ORTHOLOGUE AFUA_6G14510)-RELATED"/>
    <property type="match status" value="1"/>
</dbReference>
<keyword evidence="5" id="KW-1185">Reference proteome</keyword>
<keyword evidence="2" id="KW-0503">Monooxygenase</keyword>
<evidence type="ECO:0000256" key="2">
    <source>
        <dbReference type="ARBA" id="ARBA00023033"/>
    </source>
</evidence>